<keyword evidence="8" id="KW-1185">Reference proteome</keyword>
<feature type="region of interest" description="Disordered" evidence="4">
    <location>
        <begin position="46"/>
        <end position="77"/>
    </location>
</feature>
<dbReference type="GO" id="GO:0006865">
    <property type="term" value="P:amino acid transport"/>
    <property type="evidence" value="ECO:0007669"/>
    <property type="project" value="TreeGrafter"/>
</dbReference>
<dbReference type="PROSITE" id="PS51257">
    <property type="entry name" value="PROKAR_LIPOPROTEIN"/>
    <property type="match status" value="1"/>
</dbReference>
<evidence type="ECO:0000313" key="7">
    <source>
        <dbReference type="EMBL" id="MBB5802420.1"/>
    </source>
</evidence>
<evidence type="ECO:0000256" key="4">
    <source>
        <dbReference type="SAM" id="MobiDB-lite"/>
    </source>
</evidence>
<evidence type="ECO:0000313" key="8">
    <source>
        <dbReference type="Proteomes" id="UP000552097"/>
    </source>
</evidence>
<dbReference type="CDD" id="cd13690">
    <property type="entry name" value="PBP2_GluB"/>
    <property type="match status" value="1"/>
</dbReference>
<dbReference type="SMART" id="SM00062">
    <property type="entry name" value="PBPb"/>
    <property type="match status" value="1"/>
</dbReference>
<evidence type="ECO:0000259" key="6">
    <source>
        <dbReference type="SMART" id="SM00062"/>
    </source>
</evidence>
<dbReference type="InterPro" id="IPR051455">
    <property type="entry name" value="Bact_solute-bind_prot3"/>
</dbReference>
<feature type="domain" description="Solute-binding protein family 3/N-terminal" evidence="6">
    <location>
        <begin position="88"/>
        <end position="310"/>
    </location>
</feature>
<organism evidence="7 8">
    <name type="scientific">Saccharothrix ecbatanensis</name>
    <dbReference type="NCBI Taxonomy" id="1105145"/>
    <lineage>
        <taxon>Bacteria</taxon>
        <taxon>Bacillati</taxon>
        <taxon>Actinomycetota</taxon>
        <taxon>Actinomycetes</taxon>
        <taxon>Pseudonocardiales</taxon>
        <taxon>Pseudonocardiaceae</taxon>
        <taxon>Saccharothrix</taxon>
    </lineage>
</organism>
<comment type="similarity">
    <text evidence="1">Belongs to the bacterial solute-binding protein 3 family.</text>
</comment>
<dbReference type="GO" id="GO:0005576">
    <property type="term" value="C:extracellular region"/>
    <property type="evidence" value="ECO:0007669"/>
    <property type="project" value="TreeGrafter"/>
</dbReference>
<gene>
    <name evidence="7" type="ORF">F4560_002188</name>
</gene>
<dbReference type="Proteomes" id="UP000552097">
    <property type="component" value="Unassembled WGS sequence"/>
</dbReference>
<dbReference type="AlphaFoldDB" id="A0A7W9LZZ1"/>
<dbReference type="GO" id="GO:0030288">
    <property type="term" value="C:outer membrane-bounded periplasmic space"/>
    <property type="evidence" value="ECO:0007669"/>
    <property type="project" value="TreeGrafter"/>
</dbReference>
<dbReference type="Gene3D" id="3.40.190.10">
    <property type="entry name" value="Periplasmic binding protein-like II"/>
    <property type="match status" value="2"/>
</dbReference>
<reference evidence="7 8" key="1">
    <citation type="submission" date="2020-08" db="EMBL/GenBank/DDBJ databases">
        <title>Sequencing the genomes of 1000 actinobacteria strains.</title>
        <authorList>
            <person name="Klenk H.-P."/>
        </authorList>
    </citation>
    <scope>NUCLEOTIDE SEQUENCE [LARGE SCALE GENOMIC DNA]</scope>
    <source>
        <strain evidence="7 8">DSM 45486</strain>
    </source>
</reference>
<comment type="caution">
    <text evidence="7">The sequence shown here is derived from an EMBL/GenBank/DDBJ whole genome shotgun (WGS) entry which is preliminary data.</text>
</comment>
<accession>A0A7W9LZZ1</accession>
<dbReference type="EMBL" id="JACHMO010000001">
    <property type="protein sequence ID" value="MBB5802420.1"/>
    <property type="molecule type" value="Genomic_DNA"/>
</dbReference>
<dbReference type="Pfam" id="PF00497">
    <property type="entry name" value="SBP_bac_3"/>
    <property type="match status" value="1"/>
</dbReference>
<dbReference type="PANTHER" id="PTHR30085:SF6">
    <property type="entry name" value="ABC TRANSPORTER GLUTAMINE-BINDING PROTEIN GLNH"/>
    <property type="match status" value="1"/>
</dbReference>
<evidence type="ECO:0000256" key="2">
    <source>
        <dbReference type="ARBA" id="ARBA00022448"/>
    </source>
</evidence>
<evidence type="ECO:0000256" key="1">
    <source>
        <dbReference type="ARBA" id="ARBA00010333"/>
    </source>
</evidence>
<keyword evidence="2" id="KW-0813">Transport</keyword>
<protein>
    <submittedName>
        <fullName evidence="7">Polar amino acid transport system substrate-binding protein</fullName>
    </submittedName>
</protein>
<name>A0A7W9LZZ1_9PSEU</name>
<sequence length="320" mass="34050">MRPAVAALLAVVLAACAPVPSGAPPIGGGSAVLPLPADVVELTAPPSAPAVPPASCDPRASLRPTGPLPVPGQMPAGSTMARVQQRGRLIVGVDQNTFQMGFRNPFSGELEGFDVDMAREVARAVFGDPNAIQYKVLTSEQRIPALEDREVDIVVRTMTVTCERWQRVNFSTVYYEAGQRVLVPSNSDVTGIESLGGKRVCATKGSSSLANVAAAPVRPVAVSVPNWTDCLVLLQQGQVDAISTDDTILAGFAAQDPYTKIVGPKFTDEPYGMAVPKADEDFVRFVNALLERMRADGTWARLHQRWLGPPPAPPVAVYRD</sequence>
<dbReference type="InterPro" id="IPR001638">
    <property type="entry name" value="Solute-binding_3/MltF_N"/>
</dbReference>
<dbReference type="SUPFAM" id="SSF53850">
    <property type="entry name" value="Periplasmic binding protein-like II"/>
    <property type="match status" value="1"/>
</dbReference>
<feature type="chain" id="PRO_5030660941" evidence="5">
    <location>
        <begin position="24"/>
        <end position="320"/>
    </location>
</feature>
<dbReference type="PANTHER" id="PTHR30085">
    <property type="entry name" value="AMINO ACID ABC TRANSPORTER PERMEASE"/>
    <property type="match status" value="1"/>
</dbReference>
<keyword evidence="3 5" id="KW-0732">Signal</keyword>
<evidence type="ECO:0000256" key="5">
    <source>
        <dbReference type="SAM" id="SignalP"/>
    </source>
</evidence>
<feature type="signal peptide" evidence="5">
    <location>
        <begin position="1"/>
        <end position="23"/>
    </location>
</feature>
<dbReference type="RefSeq" id="WP_184919111.1">
    <property type="nucleotide sequence ID" value="NZ_JACHMO010000001.1"/>
</dbReference>
<evidence type="ECO:0000256" key="3">
    <source>
        <dbReference type="ARBA" id="ARBA00022729"/>
    </source>
</evidence>
<proteinExistence type="inferred from homology"/>